<dbReference type="GO" id="GO:0046872">
    <property type="term" value="F:metal ion binding"/>
    <property type="evidence" value="ECO:0007669"/>
    <property type="project" value="UniProtKB-KW"/>
</dbReference>
<evidence type="ECO:0000256" key="1">
    <source>
        <dbReference type="ARBA" id="ARBA00022617"/>
    </source>
</evidence>
<dbReference type="Pfam" id="PF09699">
    <property type="entry name" value="Paired_CXXCH_1"/>
    <property type="match status" value="1"/>
</dbReference>
<dbReference type="NCBIfam" id="TIGR01905">
    <property type="entry name" value="paired_CXXCH_1"/>
    <property type="match status" value="1"/>
</dbReference>
<dbReference type="PATRIC" id="fig|926566.3.peg.3601"/>
<reference evidence="7 8" key="1">
    <citation type="submission" date="2012-06" db="EMBL/GenBank/DDBJ databases">
        <title>Complete genome of Terriglobus roseus DSM 18391.</title>
        <authorList>
            <consortium name="US DOE Joint Genome Institute (JGI-PGF)"/>
            <person name="Lucas S."/>
            <person name="Copeland A."/>
            <person name="Lapidus A."/>
            <person name="Glavina del Rio T."/>
            <person name="Dalin E."/>
            <person name="Tice H."/>
            <person name="Bruce D."/>
            <person name="Goodwin L."/>
            <person name="Pitluck S."/>
            <person name="Peters L."/>
            <person name="Mikhailova N."/>
            <person name="Munk A.C.C."/>
            <person name="Kyrpides N."/>
            <person name="Mavromatis K."/>
            <person name="Ivanova N."/>
            <person name="Brettin T."/>
            <person name="Detter J.C."/>
            <person name="Han C."/>
            <person name="Larimer F."/>
            <person name="Land M."/>
            <person name="Hauser L."/>
            <person name="Markowitz V."/>
            <person name="Cheng J.-F."/>
            <person name="Hugenholtz P."/>
            <person name="Woyke T."/>
            <person name="Wu D."/>
            <person name="Brambilla E."/>
            <person name="Klenk H.-P."/>
            <person name="Eisen J.A."/>
        </authorList>
    </citation>
    <scope>NUCLEOTIDE SEQUENCE [LARGE SCALE GENOMIC DNA]</scope>
    <source>
        <strain evidence="8">DSM 18391 / NRRL B-41598 / KBS 63</strain>
    </source>
</reference>
<dbReference type="InterPro" id="IPR051829">
    <property type="entry name" value="Multiheme_Cytochr_ET"/>
</dbReference>
<dbReference type="Pfam" id="PF13442">
    <property type="entry name" value="Cytochrome_CBB3"/>
    <property type="match status" value="1"/>
</dbReference>
<dbReference type="HOGENOM" id="CLU_037209_0_0_0"/>
<dbReference type="STRING" id="926566.Terro_3653"/>
<dbReference type="PANTHER" id="PTHR35038:SF8">
    <property type="entry name" value="C-TYPE POLYHEME CYTOCHROME OMCC"/>
    <property type="match status" value="1"/>
</dbReference>
<dbReference type="InterPro" id="IPR009056">
    <property type="entry name" value="Cyt_c-like_dom"/>
</dbReference>
<name>I3ZKU9_TERRK</name>
<dbReference type="eggNOG" id="COG2010">
    <property type="taxonomic scope" value="Bacteria"/>
</dbReference>
<dbReference type="KEGG" id="trs:Terro_3653"/>
<keyword evidence="3" id="KW-0732">Signal</keyword>
<evidence type="ECO:0000313" key="8">
    <source>
        <dbReference type="Proteomes" id="UP000006056"/>
    </source>
</evidence>
<dbReference type="InterPro" id="IPR036280">
    <property type="entry name" value="Multihaem_cyt_sf"/>
</dbReference>
<accession>I3ZKU9</accession>
<dbReference type="Gene3D" id="1.10.760.10">
    <property type="entry name" value="Cytochrome c-like domain"/>
    <property type="match status" value="1"/>
</dbReference>
<evidence type="ECO:0000256" key="4">
    <source>
        <dbReference type="ARBA" id="ARBA00023004"/>
    </source>
</evidence>
<feature type="domain" description="Cytochrome c" evidence="6">
    <location>
        <begin position="68"/>
        <end position="155"/>
    </location>
</feature>
<organism evidence="7 8">
    <name type="scientific">Terriglobus roseus (strain DSM 18391 / NRRL B-41598 / KBS 63)</name>
    <dbReference type="NCBI Taxonomy" id="926566"/>
    <lineage>
        <taxon>Bacteria</taxon>
        <taxon>Pseudomonadati</taxon>
        <taxon>Acidobacteriota</taxon>
        <taxon>Terriglobia</taxon>
        <taxon>Terriglobales</taxon>
        <taxon>Acidobacteriaceae</taxon>
        <taxon>Terriglobus</taxon>
    </lineage>
</organism>
<gene>
    <name evidence="7" type="ordered locus">Terro_3653</name>
</gene>
<dbReference type="EMBL" id="CP003379">
    <property type="protein sequence ID" value="AFL89867.1"/>
    <property type="molecule type" value="Genomic_DNA"/>
</dbReference>
<keyword evidence="8" id="KW-1185">Reference proteome</keyword>
<dbReference type="PANTHER" id="PTHR35038">
    <property type="entry name" value="DISSIMILATORY SULFITE REDUCTASE SIRA"/>
    <property type="match status" value="1"/>
</dbReference>
<dbReference type="GO" id="GO:0020037">
    <property type="term" value="F:heme binding"/>
    <property type="evidence" value="ECO:0007669"/>
    <property type="project" value="InterPro"/>
</dbReference>
<evidence type="ECO:0000256" key="3">
    <source>
        <dbReference type="ARBA" id="ARBA00022729"/>
    </source>
</evidence>
<dbReference type="SUPFAM" id="SSF46626">
    <property type="entry name" value="Cytochrome c"/>
    <property type="match status" value="1"/>
</dbReference>
<dbReference type="InterPro" id="IPR036909">
    <property type="entry name" value="Cyt_c-like_dom_sf"/>
</dbReference>
<protein>
    <submittedName>
        <fullName evidence="7">Doubled CXXCH domain protein</fullName>
    </submittedName>
</protein>
<dbReference type="GO" id="GO:0009055">
    <property type="term" value="F:electron transfer activity"/>
    <property type="evidence" value="ECO:0007669"/>
    <property type="project" value="InterPro"/>
</dbReference>
<evidence type="ECO:0000256" key="2">
    <source>
        <dbReference type="ARBA" id="ARBA00022723"/>
    </source>
</evidence>
<dbReference type="RefSeq" id="WP_014787128.1">
    <property type="nucleotide sequence ID" value="NC_018014.1"/>
</dbReference>
<evidence type="ECO:0000313" key="7">
    <source>
        <dbReference type="EMBL" id="AFL89867.1"/>
    </source>
</evidence>
<dbReference type="PROSITE" id="PS51007">
    <property type="entry name" value="CYTC"/>
    <property type="match status" value="1"/>
</dbReference>
<evidence type="ECO:0000256" key="5">
    <source>
        <dbReference type="PROSITE-ProRule" id="PRU00433"/>
    </source>
</evidence>
<dbReference type="OrthoDB" id="9814800at2"/>
<evidence type="ECO:0000259" key="6">
    <source>
        <dbReference type="PROSITE" id="PS51007"/>
    </source>
</evidence>
<keyword evidence="1 5" id="KW-0349">Heme</keyword>
<keyword evidence="4 5" id="KW-0408">Iron</keyword>
<dbReference type="Proteomes" id="UP000006056">
    <property type="component" value="Chromosome"/>
</dbReference>
<proteinExistence type="predicted"/>
<dbReference type="AlphaFoldDB" id="I3ZKU9"/>
<sequence length="544" mass="59495">MRLSRTLGIVTLAILALLLIAAAGIRLRGFRASSTPSTAEAALAHAVRNFAIPGNAHRATNPYKRDAITIERGRDSYLKTCAGCHGVDARGRTALGQSIYPRVPDLRSARTQSLTDGDLHYIIENGVQLSGMPALPMPHAENASWEIVSYLRTAGEHPSADAAASSTAHYVGSANCQQCHAEIYGRWKQTTMANVVRDPKAHPDAILPDLTTNKVAPFTRDQIAFVYGSRWKQRYFTHIGDDYYPLSAQWDIGNKKWLPYHVPDKGADWWTAFYPTENAQRPTSATCDGCHSVDFNLQTKKVAEWNVGCERCHGPGSDHAAHPTRANIQNPGAMDDVAANDTCISCHSQGRPRAGLINGKAVDWPAGYRPGLKLADFWKLEDTALGQTDFLHFPDGTAHKNRMQGNDFVQSTMYRHGVTCSSCHDPHGSANTAQLRKPADKICLDCHNTGSANGPHTATLEQHTHHKAGSPGSQCVACHMPKIESEGVPGAFVSAHTFRFISPGMTDQYKMPNPCTTCHKDKNTAWAGDTLRQWTSTSPWRVAD</sequence>
<dbReference type="SUPFAM" id="SSF48695">
    <property type="entry name" value="Multiheme cytochromes"/>
    <property type="match status" value="1"/>
</dbReference>
<keyword evidence="2 5" id="KW-0479">Metal-binding</keyword>
<dbReference type="Gene3D" id="1.10.1130.10">
    <property type="entry name" value="Flavocytochrome C3, Chain A"/>
    <property type="match status" value="3"/>
</dbReference>
<dbReference type="InterPro" id="IPR010177">
    <property type="entry name" value="Paired_CXXCH_1"/>
</dbReference>